<dbReference type="Proteomes" id="UP001139981">
    <property type="component" value="Unassembled WGS sequence"/>
</dbReference>
<evidence type="ECO:0000313" key="1">
    <source>
        <dbReference type="EMBL" id="KAJ2897024.1"/>
    </source>
</evidence>
<keyword evidence="2" id="KW-1185">Reference proteome</keyword>
<sequence>MSREPSFGKSSLYSTRSVHRLAIAPVPETPFVASLATASADDSDDSVHISLGIQQGISQAWGAALGRLGSMSLAWQSEAAFVRGSLTQPVDPTLVFDGMSKPVHFDSRKNEDVLAPVMPAWHLKGPPSIVLEDAPADYNHEYSKAQPELPASSSHSPSSALSANRALLPGARAARKAPSHRLSIKIERLLPPRTPDSGAVELLHTPASTTRSARGPSRRYSALSDQVYSSHRQRASSQPQQTTKGFGLGCQRDNATSAVHDSERYPYSPSTLDRAGNTSASRDELRLASLEAQVSDMFCELGLRSPYIQGSRLAEQRTLTGAVHCGLEQTPWFYQRQFAKLETLEERRKARRIVLVDDDSSCPDNAAELSDRMGFPNLRTTRRSTSTSIPSAVDESISSTITESELSNKAHASRVRDYVSLSTCSGHGPPCHQVHSIQQRIEQADQFIHSVSRHASAISHMLADLRAQSQALAESLTSSQARASPFLSPSPAASQLPFVERKARHRHMDNAAVTRGLGRRAANFSLRDATKGGDSETDSPETLKLAGQSRGAKQAKSSPAGQHRRPVQPVSVRLQRIDAQWSELCKIVAGLRIDMATTTEQLPRHSAERIAVGGLKSIQRVLKSTLESLSTLTAQQTLGSSNALAV</sequence>
<gene>
    <name evidence="1" type="ORF">IWW38_001849</name>
</gene>
<proteinExistence type="predicted"/>
<organism evidence="1 2">
    <name type="scientific">Coemansia aciculifera</name>
    <dbReference type="NCBI Taxonomy" id="417176"/>
    <lineage>
        <taxon>Eukaryota</taxon>
        <taxon>Fungi</taxon>
        <taxon>Fungi incertae sedis</taxon>
        <taxon>Zoopagomycota</taxon>
        <taxon>Kickxellomycotina</taxon>
        <taxon>Kickxellomycetes</taxon>
        <taxon>Kickxellales</taxon>
        <taxon>Kickxellaceae</taxon>
        <taxon>Coemansia</taxon>
    </lineage>
</organism>
<comment type="caution">
    <text evidence="1">The sequence shown here is derived from an EMBL/GenBank/DDBJ whole genome shotgun (WGS) entry which is preliminary data.</text>
</comment>
<accession>A0ACC1M696</accession>
<protein>
    <submittedName>
        <fullName evidence="1">Uncharacterized protein</fullName>
    </submittedName>
</protein>
<evidence type="ECO:0000313" key="2">
    <source>
        <dbReference type="Proteomes" id="UP001139981"/>
    </source>
</evidence>
<name>A0ACC1M696_9FUNG</name>
<dbReference type="EMBL" id="JANBVB010000150">
    <property type="protein sequence ID" value="KAJ2897024.1"/>
    <property type="molecule type" value="Genomic_DNA"/>
</dbReference>
<reference evidence="1" key="1">
    <citation type="submission" date="2022-07" db="EMBL/GenBank/DDBJ databases">
        <title>Phylogenomic reconstructions and comparative analyses of Kickxellomycotina fungi.</title>
        <authorList>
            <person name="Reynolds N.K."/>
            <person name="Stajich J.E."/>
            <person name="Barry K."/>
            <person name="Grigoriev I.V."/>
            <person name="Crous P."/>
            <person name="Smith M.E."/>
        </authorList>
    </citation>
    <scope>NUCLEOTIDE SEQUENCE</scope>
    <source>
        <strain evidence="1">CBS 190363</strain>
    </source>
</reference>